<evidence type="ECO:0000256" key="1">
    <source>
        <dbReference type="ARBA" id="ARBA00022485"/>
    </source>
</evidence>
<dbReference type="Proteomes" id="UP000030487">
    <property type="component" value="Unassembled WGS sequence"/>
</dbReference>
<dbReference type="EMBL" id="JPVR01000060">
    <property type="protein sequence ID" value="KGR88368.1"/>
    <property type="molecule type" value="Genomic_DNA"/>
</dbReference>
<keyword evidence="3" id="KW-0819">tRNA processing</keyword>
<keyword evidence="11" id="KW-1185">Reference proteome</keyword>
<feature type="domain" description="4Fe-4S ferredoxin-type" evidence="9">
    <location>
        <begin position="178"/>
        <end position="208"/>
    </location>
</feature>
<dbReference type="InterPro" id="IPR011989">
    <property type="entry name" value="ARM-like"/>
</dbReference>
<dbReference type="PANTHER" id="PTHR30002:SF4">
    <property type="entry name" value="EPOXYQUEUOSINE REDUCTASE"/>
    <property type="match status" value="1"/>
</dbReference>
<dbReference type="InterPro" id="IPR004155">
    <property type="entry name" value="PBS_lyase_HEAT"/>
</dbReference>
<accession>A0ABR4Y514</accession>
<dbReference type="InterPro" id="IPR004453">
    <property type="entry name" value="QueG"/>
</dbReference>
<keyword evidence="6" id="KW-0560">Oxidoreductase</keyword>
<dbReference type="Gene3D" id="3.30.70.20">
    <property type="match status" value="1"/>
</dbReference>
<dbReference type="Pfam" id="PF13484">
    <property type="entry name" value="Fer4_16"/>
    <property type="match status" value="1"/>
</dbReference>
<dbReference type="Pfam" id="PF08331">
    <property type="entry name" value="QueG_DUF1730"/>
    <property type="match status" value="1"/>
</dbReference>
<evidence type="ECO:0000256" key="6">
    <source>
        <dbReference type="ARBA" id="ARBA00023002"/>
    </source>
</evidence>
<comment type="caution">
    <text evidence="10">The sequence shown here is derived from an EMBL/GenBank/DDBJ whole genome shotgun (WGS) entry which is preliminary data.</text>
</comment>
<dbReference type="PROSITE" id="PS51379">
    <property type="entry name" value="4FE4S_FER_2"/>
    <property type="match status" value="1"/>
</dbReference>
<dbReference type="PANTHER" id="PTHR30002">
    <property type="entry name" value="EPOXYQUEUOSINE REDUCTASE"/>
    <property type="match status" value="1"/>
</dbReference>
<evidence type="ECO:0000256" key="5">
    <source>
        <dbReference type="ARBA" id="ARBA00022785"/>
    </source>
</evidence>
<dbReference type="InterPro" id="IPR017900">
    <property type="entry name" value="4Fe4S_Fe_S_CS"/>
</dbReference>
<keyword evidence="4" id="KW-0479">Metal-binding</keyword>
<evidence type="ECO:0000256" key="3">
    <source>
        <dbReference type="ARBA" id="ARBA00022694"/>
    </source>
</evidence>
<dbReference type="Pfam" id="PF13646">
    <property type="entry name" value="HEAT_2"/>
    <property type="match status" value="1"/>
</dbReference>
<keyword evidence="2" id="KW-0963">Cytoplasm</keyword>
<evidence type="ECO:0000256" key="2">
    <source>
        <dbReference type="ARBA" id="ARBA00022490"/>
    </source>
</evidence>
<dbReference type="InterPro" id="IPR013542">
    <property type="entry name" value="QueG_DUF1730"/>
</dbReference>
<evidence type="ECO:0000313" key="11">
    <source>
        <dbReference type="Proteomes" id="UP000030487"/>
    </source>
</evidence>
<dbReference type="InterPro" id="IPR016024">
    <property type="entry name" value="ARM-type_fold"/>
</dbReference>
<dbReference type="PROSITE" id="PS00198">
    <property type="entry name" value="4FE4S_FER_1"/>
    <property type="match status" value="1"/>
</dbReference>
<evidence type="ECO:0000256" key="4">
    <source>
        <dbReference type="ARBA" id="ARBA00022723"/>
    </source>
</evidence>
<proteinExistence type="predicted"/>
<evidence type="ECO:0000256" key="7">
    <source>
        <dbReference type="ARBA" id="ARBA00023004"/>
    </source>
</evidence>
<dbReference type="Gene3D" id="1.25.10.10">
    <property type="entry name" value="Leucine-rich Repeat Variant"/>
    <property type="match status" value="1"/>
</dbReference>
<dbReference type="InterPro" id="IPR017896">
    <property type="entry name" value="4Fe4S_Fe-S-bd"/>
</dbReference>
<keyword evidence="1" id="KW-0004">4Fe-4S</keyword>
<dbReference type="NCBIfam" id="TIGR00276">
    <property type="entry name" value="tRNA epoxyqueuosine(34) reductase QueG"/>
    <property type="match status" value="1"/>
</dbReference>
<sequence length="376" mass="41774">MNIHDLQRDFVAYAMSIGVDKIGFTTAAPFTELKNRLRRQQELGYQSGFEESDIEKRTEPLQLLDEAESIIAIAVAYPSRMQNAPIGKKGARRGIFCRASWGVDYHTALRERLKLLSAWLEKQVEGVRIESMVDTGALVDRAVAERAGIGWSGKNCSIITPEFGSYVYLGELITNIPFAPDKPMEDECGDCRLCLDVCPTGALIQGGQLDAQRCIAFLTQTKGTLPDEFRSHIGNRLYGCDTCQTVCPKNKGKINWIHEEFVPDPELAKPLLTPLLTISNREFKAKFGHVSGSWRGKKPIQRNAILALAHFKEEAAIPDLIALLHKDDRPVIRGTAAWALGKIGGDTAQTALHEAEATEQDEEVLSEIYKGLQFFK</sequence>
<evidence type="ECO:0000256" key="8">
    <source>
        <dbReference type="ARBA" id="ARBA00023014"/>
    </source>
</evidence>
<dbReference type="SUPFAM" id="SSF54862">
    <property type="entry name" value="4Fe-4S ferredoxins"/>
    <property type="match status" value="1"/>
</dbReference>
<dbReference type="SUPFAM" id="SSF48371">
    <property type="entry name" value="ARM repeat"/>
    <property type="match status" value="1"/>
</dbReference>
<dbReference type="SMART" id="SM00567">
    <property type="entry name" value="EZ_HEAT"/>
    <property type="match status" value="2"/>
</dbReference>
<reference evidence="10 11" key="1">
    <citation type="submission" date="2014-02" db="EMBL/GenBank/DDBJ databases">
        <title>Draft genome sequence of Lysinibacillus boronitolerans NBRC 103108.</title>
        <authorList>
            <person name="Zhang F."/>
            <person name="Wang G."/>
            <person name="Zhang L."/>
        </authorList>
    </citation>
    <scope>NUCLEOTIDE SEQUENCE [LARGE SCALE GENOMIC DNA]</scope>
    <source>
        <strain evidence="10 11">NBRC 103108</strain>
    </source>
</reference>
<keyword evidence="7" id="KW-0408">Iron</keyword>
<organism evidence="10 11">
    <name type="scientific">Lysinibacillus boronitolerans JCM 21713 = 10a = NBRC 103108</name>
    <dbReference type="NCBI Taxonomy" id="1294264"/>
    <lineage>
        <taxon>Bacteria</taxon>
        <taxon>Bacillati</taxon>
        <taxon>Bacillota</taxon>
        <taxon>Bacilli</taxon>
        <taxon>Bacillales</taxon>
        <taxon>Bacillaceae</taxon>
        <taxon>Lysinibacillus</taxon>
    </lineage>
</organism>
<protein>
    <submittedName>
        <fullName evidence="10">Iron-sulfur cluster-binding protein</fullName>
    </submittedName>
</protein>
<gene>
    <name evidence="10" type="ORF">CD31_04075</name>
</gene>
<name>A0ABR4Y514_9BACI</name>
<evidence type="ECO:0000259" key="9">
    <source>
        <dbReference type="PROSITE" id="PS51379"/>
    </source>
</evidence>
<keyword evidence="8" id="KW-0411">Iron-sulfur</keyword>
<keyword evidence="5" id="KW-0671">Queuosine biosynthesis</keyword>
<evidence type="ECO:0000313" key="10">
    <source>
        <dbReference type="EMBL" id="KGR88368.1"/>
    </source>
</evidence>
<dbReference type="RefSeq" id="WP_036075888.1">
    <property type="nucleotide sequence ID" value="NZ_AVCW01000022.1"/>
</dbReference>